<evidence type="ECO:0008006" key="4">
    <source>
        <dbReference type="Google" id="ProtNLM"/>
    </source>
</evidence>
<name>A0A0V0QAK8_PSEPJ</name>
<evidence type="ECO:0000256" key="1">
    <source>
        <dbReference type="SAM" id="MobiDB-lite"/>
    </source>
</evidence>
<dbReference type="AlphaFoldDB" id="A0A0V0QAK8"/>
<evidence type="ECO:0000313" key="3">
    <source>
        <dbReference type="Proteomes" id="UP000054937"/>
    </source>
</evidence>
<dbReference type="InParanoid" id="A0A0V0QAK8"/>
<reference evidence="2 3" key="1">
    <citation type="journal article" date="2015" name="Sci. Rep.">
        <title>Genome of the facultative scuticociliatosis pathogen Pseudocohnilembus persalinus provides insight into its virulence through horizontal gene transfer.</title>
        <authorList>
            <person name="Xiong J."/>
            <person name="Wang G."/>
            <person name="Cheng J."/>
            <person name="Tian M."/>
            <person name="Pan X."/>
            <person name="Warren A."/>
            <person name="Jiang C."/>
            <person name="Yuan D."/>
            <person name="Miao W."/>
        </authorList>
    </citation>
    <scope>NUCLEOTIDE SEQUENCE [LARGE SCALE GENOMIC DNA]</scope>
    <source>
        <strain evidence="2">36N120E</strain>
    </source>
</reference>
<protein>
    <recommendedName>
        <fullName evidence="4">Sperm-tail PG-rich repeat</fullName>
    </recommendedName>
</protein>
<feature type="compositionally biased region" description="Polar residues" evidence="1">
    <location>
        <begin position="358"/>
        <end position="372"/>
    </location>
</feature>
<evidence type="ECO:0000313" key="2">
    <source>
        <dbReference type="EMBL" id="KRW99276.1"/>
    </source>
</evidence>
<sequence length="391" mass="45043">MIDEVKETTSSILRQNSTHQKLKGKYIFQKQISNDISPQNTSQNFNTSSTSSFRKKKFFYSFQKTANVHEGASRGLYNNDSVWNQSAMGWQQSSLSYAFGKEERFNLKKMQKSKPLLISKSGEFDLKSLPNSLSHKACSFGKGQKQMLYPYQIKNALENPPPGYLDNIYNSPKSVKNITMGTANRFYLPQKQTPGPGSYQVQKSPGEDKKKFVLKSRVNQDKCQFVNQLAPSHYSPQEELIKNQKFKKISFGKGNRKSFQIKSMLNNPGPIYRIPSPFDKYSKATKNWVSPLSKCSTQNRFFTSASQHNNNNYNYNNNINNGSYFNFQTTPDEFQKSDNYYKKSPKNSIHDNNNINNKQSPQKKNLNGNKGNFQKDHRRYVSVLESKQAWK</sequence>
<accession>A0A0V0QAK8</accession>
<gene>
    <name evidence="2" type="ORF">PPERSA_07048</name>
</gene>
<feature type="region of interest" description="Disordered" evidence="1">
    <location>
        <begin position="335"/>
        <end position="378"/>
    </location>
</feature>
<organism evidence="2 3">
    <name type="scientific">Pseudocohnilembus persalinus</name>
    <name type="common">Ciliate</name>
    <dbReference type="NCBI Taxonomy" id="266149"/>
    <lineage>
        <taxon>Eukaryota</taxon>
        <taxon>Sar</taxon>
        <taxon>Alveolata</taxon>
        <taxon>Ciliophora</taxon>
        <taxon>Intramacronucleata</taxon>
        <taxon>Oligohymenophorea</taxon>
        <taxon>Scuticociliatia</taxon>
        <taxon>Philasterida</taxon>
        <taxon>Pseudocohnilembidae</taxon>
        <taxon>Pseudocohnilembus</taxon>
    </lineage>
</organism>
<proteinExistence type="predicted"/>
<comment type="caution">
    <text evidence="2">The sequence shown here is derived from an EMBL/GenBank/DDBJ whole genome shotgun (WGS) entry which is preliminary data.</text>
</comment>
<dbReference type="EMBL" id="LDAU01000215">
    <property type="protein sequence ID" value="KRW99276.1"/>
    <property type="molecule type" value="Genomic_DNA"/>
</dbReference>
<keyword evidence="3" id="KW-1185">Reference proteome</keyword>
<dbReference type="Proteomes" id="UP000054937">
    <property type="component" value="Unassembled WGS sequence"/>
</dbReference>